<dbReference type="InterPro" id="IPR013783">
    <property type="entry name" value="Ig-like_fold"/>
</dbReference>
<feature type="signal peptide" evidence="1">
    <location>
        <begin position="1"/>
        <end position="30"/>
    </location>
</feature>
<organism evidence="2 3">
    <name type="scientific">Sporichthya brevicatena</name>
    <dbReference type="NCBI Taxonomy" id="171442"/>
    <lineage>
        <taxon>Bacteria</taxon>
        <taxon>Bacillati</taxon>
        <taxon>Actinomycetota</taxon>
        <taxon>Actinomycetes</taxon>
        <taxon>Sporichthyales</taxon>
        <taxon>Sporichthyaceae</taxon>
        <taxon>Sporichthya</taxon>
    </lineage>
</organism>
<gene>
    <name evidence="2" type="ORF">GCM10009547_46810</name>
</gene>
<keyword evidence="1" id="KW-0732">Signal</keyword>
<sequence>MRTHLALRRGLALTLCLAAAGAGLATPAAAAARTDTVVVSIFGEPGDPVTGGTSHVWRTGPDSVRAVRSGDGLRITAQNPGAERFVFDLIPPAGEPMTVGTHHDPTATPTAGRAVLNVTGGNRSCTGGQSGHFEVLDFSADANRFWALFEQRCAGAGGSYFGEIRINAETPRGPLIAPSRLQFPARAFGAGAISVPITVVNTGTEALAFGAPMIEGRPAKSAASRLGDDDIGIAGTLSFAVRESTCAAVPAGESCTVWVTYSPLFPGPVEAYLVLPDTRTGDRYRSSLAGFVG</sequence>
<protein>
    <recommendedName>
        <fullName evidence="4">Choice-of-anchor D domain-containing protein</fullName>
    </recommendedName>
</protein>
<dbReference type="RefSeq" id="WP_344609397.1">
    <property type="nucleotide sequence ID" value="NZ_BAAAHE010000052.1"/>
</dbReference>
<name>A0ABP3SIA8_9ACTN</name>
<evidence type="ECO:0000313" key="3">
    <source>
        <dbReference type="Proteomes" id="UP001500957"/>
    </source>
</evidence>
<keyword evidence="3" id="KW-1185">Reference proteome</keyword>
<comment type="caution">
    <text evidence="2">The sequence shown here is derived from an EMBL/GenBank/DDBJ whole genome shotgun (WGS) entry which is preliminary data.</text>
</comment>
<accession>A0ABP3SIA8</accession>
<feature type="chain" id="PRO_5046648691" description="Choice-of-anchor D domain-containing protein" evidence="1">
    <location>
        <begin position="31"/>
        <end position="293"/>
    </location>
</feature>
<evidence type="ECO:0008006" key="4">
    <source>
        <dbReference type="Google" id="ProtNLM"/>
    </source>
</evidence>
<dbReference type="Gene3D" id="2.60.40.10">
    <property type="entry name" value="Immunoglobulins"/>
    <property type="match status" value="1"/>
</dbReference>
<proteinExistence type="predicted"/>
<evidence type="ECO:0000256" key="1">
    <source>
        <dbReference type="SAM" id="SignalP"/>
    </source>
</evidence>
<dbReference type="EMBL" id="BAAAHE010000052">
    <property type="protein sequence ID" value="GAA0637132.1"/>
    <property type="molecule type" value="Genomic_DNA"/>
</dbReference>
<reference evidence="3" key="1">
    <citation type="journal article" date="2019" name="Int. J. Syst. Evol. Microbiol.">
        <title>The Global Catalogue of Microorganisms (GCM) 10K type strain sequencing project: providing services to taxonomists for standard genome sequencing and annotation.</title>
        <authorList>
            <consortium name="The Broad Institute Genomics Platform"/>
            <consortium name="The Broad Institute Genome Sequencing Center for Infectious Disease"/>
            <person name="Wu L."/>
            <person name="Ma J."/>
        </authorList>
    </citation>
    <scope>NUCLEOTIDE SEQUENCE [LARGE SCALE GENOMIC DNA]</scope>
    <source>
        <strain evidence="3">JCM 10671</strain>
    </source>
</reference>
<evidence type="ECO:0000313" key="2">
    <source>
        <dbReference type="EMBL" id="GAA0637132.1"/>
    </source>
</evidence>
<dbReference type="Proteomes" id="UP001500957">
    <property type="component" value="Unassembled WGS sequence"/>
</dbReference>